<name>A0A0S4IXJ7_BODSA</name>
<feature type="non-terminal residue" evidence="2">
    <location>
        <position position="277"/>
    </location>
</feature>
<organism evidence="2 3">
    <name type="scientific">Bodo saltans</name>
    <name type="common">Flagellated protozoan</name>
    <dbReference type="NCBI Taxonomy" id="75058"/>
    <lineage>
        <taxon>Eukaryota</taxon>
        <taxon>Discoba</taxon>
        <taxon>Euglenozoa</taxon>
        <taxon>Kinetoplastea</taxon>
        <taxon>Metakinetoplastina</taxon>
        <taxon>Eubodonida</taxon>
        <taxon>Bodonidae</taxon>
        <taxon>Bodo</taxon>
    </lineage>
</organism>
<evidence type="ECO:0000313" key="3">
    <source>
        <dbReference type="Proteomes" id="UP000051952"/>
    </source>
</evidence>
<proteinExistence type="predicted"/>
<feature type="transmembrane region" description="Helical" evidence="1">
    <location>
        <begin position="184"/>
        <end position="214"/>
    </location>
</feature>
<accession>A0A0S4IXJ7</accession>
<keyword evidence="1" id="KW-1133">Transmembrane helix</keyword>
<feature type="non-terminal residue" evidence="2">
    <location>
        <position position="1"/>
    </location>
</feature>
<gene>
    <name evidence="2" type="ORF">BSAL_67640</name>
</gene>
<reference evidence="3" key="1">
    <citation type="submission" date="2015-09" db="EMBL/GenBank/DDBJ databases">
        <authorList>
            <consortium name="Pathogen Informatics"/>
        </authorList>
    </citation>
    <scope>NUCLEOTIDE SEQUENCE [LARGE SCALE GENOMIC DNA]</scope>
    <source>
        <strain evidence="3">Lake Konstanz</strain>
    </source>
</reference>
<dbReference type="Proteomes" id="UP000051952">
    <property type="component" value="Unassembled WGS sequence"/>
</dbReference>
<dbReference type="VEuPathDB" id="TriTrypDB:BSAL_67640"/>
<dbReference type="EMBL" id="CYKH01000456">
    <property type="protein sequence ID" value="CUF94338.1"/>
    <property type="molecule type" value="Genomic_DNA"/>
</dbReference>
<keyword evidence="1" id="KW-0472">Membrane</keyword>
<dbReference type="AlphaFoldDB" id="A0A0S4IXJ7"/>
<sequence length="277" mass="29290">NNITGPVPYNWGGLFRRANFSIDLCFNSICGPLPKTLPSSNNSGFFRCQNSPLLTIGCYSRSATLSQITPTSRLSRSLTLTNSFSASPSSSPTGALSRTRNLSETLSDSIILIDSSADSFSKGVKDLTATASALTSVLAAADISNVNTLVLMAYVDCTVNGKKSIDSMRDGTFSSYMISPFMDVGWAAVAWGNLALGALALLLNAVVTAVVTIIDARRRSELSGDLQAPRMHIANAFYATVMGDVSASTVFPPFPGISIRFVELWTSGSVLGAFAEL</sequence>
<keyword evidence="3" id="KW-1185">Reference proteome</keyword>
<evidence type="ECO:0000256" key="1">
    <source>
        <dbReference type="SAM" id="Phobius"/>
    </source>
</evidence>
<evidence type="ECO:0000313" key="2">
    <source>
        <dbReference type="EMBL" id="CUF94338.1"/>
    </source>
</evidence>
<keyword evidence="1 2" id="KW-0812">Transmembrane</keyword>
<protein>
    <submittedName>
        <fullName evidence="2">Transmembrane protein, putative</fullName>
    </submittedName>
</protein>